<dbReference type="EMBL" id="WNAL01000023">
    <property type="protein sequence ID" value="MTR82265.1"/>
    <property type="molecule type" value="Genomic_DNA"/>
</dbReference>
<dbReference type="Pfam" id="PF00583">
    <property type="entry name" value="Acetyltransf_1"/>
    <property type="match status" value="1"/>
</dbReference>
<dbReference type="Gene3D" id="3.40.630.30">
    <property type="match status" value="1"/>
</dbReference>
<keyword evidence="3" id="KW-0808">Transferase</keyword>
<dbReference type="InterPro" id="IPR016181">
    <property type="entry name" value="Acyl_CoA_acyltransferase"/>
</dbReference>
<evidence type="ECO:0000313" key="3">
    <source>
        <dbReference type="EMBL" id="MTR82265.1"/>
    </source>
</evidence>
<dbReference type="InterPro" id="IPR000182">
    <property type="entry name" value="GNAT_dom"/>
</dbReference>
<evidence type="ECO:0000259" key="1">
    <source>
        <dbReference type="Pfam" id="PF00583"/>
    </source>
</evidence>
<reference evidence="3 4" key="1">
    <citation type="journal article" date="2019" name="Nat. Med.">
        <title>A library of human gut bacterial isolates paired with longitudinal multiomics data enables mechanistic microbiome research.</title>
        <authorList>
            <person name="Poyet M."/>
            <person name="Groussin M."/>
            <person name="Gibbons S.M."/>
            <person name="Avila-Pacheco J."/>
            <person name="Jiang X."/>
            <person name="Kearney S.M."/>
            <person name="Perrotta A.R."/>
            <person name="Berdy B."/>
            <person name="Zhao S."/>
            <person name="Lieberman T.D."/>
            <person name="Swanson P.K."/>
            <person name="Smith M."/>
            <person name="Roesemann S."/>
            <person name="Alexander J.E."/>
            <person name="Rich S.A."/>
            <person name="Livny J."/>
            <person name="Vlamakis H."/>
            <person name="Clish C."/>
            <person name="Bullock K."/>
            <person name="Deik A."/>
            <person name="Scott J."/>
            <person name="Pierce K.A."/>
            <person name="Xavier R.J."/>
            <person name="Alm E.J."/>
        </authorList>
    </citation>
    <scope>NUCLEOTIDE SEQUENCE [LARGE SCALE GENOMIC DNA]</scope>
    <source>
        <strain evidence="3 4">BIOML-A1</strain>
    </source>
</reference>
<comment type="caution">
    <text evidence="3">The sequence shown here is derived from an EMBL/GenBank/DDBJ whole genome shotgun (WGS) entry which is preliminary data.</text>
</comment>
<dbReference type="Pfam" id="PF14268">
    <property type="entry name" value="YoaP"/>
    <property type="match status" value="1"/>
</dbReference>
<dbReference type="InterPro" id="IPR025685">
    <property type="entry name" value="YoaP-like_dom"/>
</dbReference>
<feature type="domain" description="N-acetyltransferase" evidence="1">
    <location>
        <begin position="41"/>
        <end position="127"/>
    </location>
</feature>
<dbReference type="GO" id="GO:0016747">
    <property type="term" value="F:acyltransferase activity, transferring groups other than amino-acyl groups"/>
    <property type="evidence" value="ECO:0007669"/>
    <property type="project" value="InterPro"/>
</dbReference>
<dbReference type="AlphaFoldDB" id="A0A844KP20"/>
<name>A0A844KP20_9FIRM</name>
<proteinExistence type="predicted"/>
<feature type="domain" description="YoaP-like" evidence="2">
    <location>
        <begin position="219"/>
        <end position="261"/>
    </location>
</feature>
<evidence type="ECO:0000313" key="4">
    <source>
        <dbReference type="Proteomes" id="UP000446657"/>
    </source>
</evidence>
<dbReference type="SUPFAM" id="SSF55729">
    <property type="entry name" value="Acyl-CoA N-acyltransferases (Nat)"/>
    <property type="match status" value="1"/>
</dbReference>
<protein>
    <submittedName>
        <fullName evidence="3">GNAT family N-acetyltransferase</fullName>
    </submittedName>
</protein>
<accession>A0A844KP20</accession>
<dbReference type="CDD" id="cd04301">
    <property type="entry name" value="NAT_SF"/>
    <property type="match status" value="1"/>
</dbReference>
<sequence length="273" mass="31425">MANISCVPFHFETRFTDSGYIKVTNENIEKEHICCAISNNNDIQVSSKKAWLSERFEDGLVFLKSTERGKCFIEYIPAENAWNPILADGYMYIDCLWVAGSFKGHGYSTDLLDACIEDSKDKGKKGLCILASAKKKPFLADPKFLKYKGFRVCDEADNGIQLWYYPFDENVELPKFKECAKQPYIEEKGYVLYYTSQCPFNAKYVPVIEDIAKEKSVQFKAIHLQSKEEAQNAPTPITTYALFLDGDYITNEQMNDKRFLKLLEKQSFNNTER</sequence>
<gene>
    <name evidence="3" type="ORF">GMD30_11305</name>
</gene>
<organism evidence="3 4">
    <name type="scientific">Roseburia faecis</name>
    <dbReference type="NCBI Taxonomy" id="301302"/>
    <lineage>
        <taxon>Bacteria</taxon>
        <taxon>Bacillati</taxon>
        <taxon>Bacillota</taxon>
        <taxon>Clostridia</taxon>
        <taxon>Lachnospirales</taxon>
        <taxon>Lachnospiraceae</taxon>
        <taxon>Roseburia</taxon>
    </lineage>
</organism>
<dbReference type="RefSeq" id="WP_155177077.1">
    <property type="nucleotide sequence ID" value="NZ_JBCOAS010000026.1"/>
</dbReference>
<dbReference type="Proteomes" id="UP000446657">
    <property type="component" value="Unassembled WGS sequence"/>
</dbReference>
<evidence type="ECO:0000259" key="2">
    <source>
        <dbReference type="Pfam" id="PF14268"/>
    </source>
</evidence>